<dbReference type="EMBL" id="CH940650">
    <property type="protein sequence ID" value="KRF83293.1"/>
    <property type="molecule type" value="Genomic_DNA"/>
</dbReference>
<evidence type="ECO:0000256" key="1">
    <source>
        <dbReference type="SAM" id="Phobius"/>
    </source>
</evidence>
<feature type="transmembrane region" description="Helical" evidence="1">
    <location>
        <begin position="36"/>
        <end position="59"/>
    </location>
</feature>
<dbReference type="InParanoid" id="A0A0Q9WFJ1"/>
<protein>
    <submittedName>
        <fullName evidence="2">Uncharacterized protein, isoform C</fullName>
    </submittedName>
</protein>
<dbReference type="Proteomes" id="UP000008792">
    <property type="component" value="Unassembled WGS sequence"/>
</dbReference>
<feature type="transmembrane region" description="Helical" evidence="1">
    <location>
        <begin position="307"/>
        <end position="327"/>
    </location>
</feature>
<evidence type="ECO:0000313" key="2">
    <source>
        <dbReference type="EMBL" id="KRF83293.1"/>
    </source>
</evidence>
<dbReference type="AlphaFoldDB" id="A0A0Q9WFJ1"/>
<accession>A0A0Q9WFJ1</accession>
<evidence type="ECO:0000313" key="3">
    <source>
        <dbReference type="Proteomes" id="UP000008792"/>
    </source>
</evidence>
<feature type="transmembrane region" description="Helical" evidence="1">
    <location>
        <begin position="238"/>
        <end position="259"/>
    </location>
</feature>
<keyword evidence="3" id="KW-1185">Reference proteome</keyword>
<keyword evidence="1" id="KW-0812">Transmembrane</keyword>
<dbReference type="STRING" id="7244.A0A0Q9WFJ1"/>
<proteinExistence type="predicted"/>
<sequence>MTASALMSTPKRIRQIGESLTMLTKEAHHGVVRCELLVICLLVLVAIFSIMWSVSLHVLSGDFYDGIISAKIMFKDRDYGQMDNRSKEIFQQDLQKVAQLPYELNETPQSLKSDSPETKKPKYKFEHIYEPKDNAPLLARLVSEREQENALQATTTTTSAPPEMVPNAEADRKFLASQSIDTHATRWSRGIGAQFVYTFPLISEAVAIIWTAMCLIYQTGNKKTSVLPKPWRIVVPSILIFTLMSLGSAAYTILTNGYLRRLCGHLRQGLTNPQAISCGDAIALLRPLIHDHSVSHDVYLDLFRCSYIISMILWLLALLVMVLRYIYAFDFQLVDIDDMFDHRPAGAQHIQPIYNKVLQSSPQHQQQQLRPRSEDDYQSAKSRLSDVAMPLLELKAQEQQQQQRQQTHLTTVA</sequence>
<organism evidence="2 3">
    <name type="scientific">Drosophila virilis</name>
    <name type="common">Fruit fly</name>
    <dbReference type="NCBI Taxonomy" id="7244"/>
    <lineage>
        <taxon>Eukaryota</taxon>
        <taxon>Metazoa</taxon>
        <taxon>Ecdysozoa</taxon>
        <taxon>Arthropoda</taxon>
        <taxon>Hexapoda</taxon>
        <taxon>Insecta</taxon>
        <taxon>Pterygota</taxon>
        <taxon>Neoptera</taxon>
        <taxon>Endopterygota</taxon>
        <taxon>Diptera</taxon>
        <taxon>Brachycera</taxon>
        <taxon>Muscomorpha</taxon>
        <taxon>Ephydroidea</taxon>
        <taxon>Drosophilidae</taxon>
        <taxon>Drosophila</taxon>
    </lineage>
</organism>
<dbReference type="OrthoDB" id="8173371at2759"/>
<keyword evidence="1" id="KW-1133">Transmembrane helix</keyword>
<name>A0A0Q9WFJ1_DROVI</name>
<feature type="transmembrane region" description="Helical" evidence="1">
    <location>
        <begin position="195"/>
        <end position="218"/>
    </location>
</feature>
<gene>
    <name evidence="2" type="primary">Dvir\GJ23076</name>
    <name evidence="2" type="ORF">Dvir_GJ23076</name>
</gene>
<keyword evidence="1" id="KW-0472">Membrane</keyword>
<reference evidence="2 3" key="1">
    <citation type="journal article" date="2007" name="Nature">
        <title>Evolution of genes and genomes on the Drosophila phylogeny.</title>
        <authorList>
            <consortium name="Drosophila 12 Genomes Consortium"/>
            <person name="Clark A.G."/>
            <person name="Eisen M.B."/>
            <person name="Smith D.R."/>
            <person name="Bergman C.M."/>
            <person name="Oliver B."/>
            <person name="Markow T.A."/>
            <person name="Kaufman T.C."/>
            <person name="Kellis M."/>
            <person name="Gelbart W."/>
            <person name="Iyer V.N."/>
            <person name="Pollard D.A."/>
            <person name="Sackton T.B."/>
            <person name="Larracuente A.M."/>
            <person name="Singh N.D."/>
            <person name="Abad J.P."/>
            <person name="Abt D.N."/>
            <person name="Adryan B."/>
            <person name="Aguade M."/>
            <person name="Akashi H."/>
            <person name="Anderson W.W."/>
            <person name="Aquadro C.F."/>
            <person name="Ardell D.H."/>
            <person name="Arguello R."/>
            <person name="Artieri C.G."/>
            <person name="Barbash D.A."/>
            <person name="Barker D."/>
            <person name="Barsanti P."/>
            <person name="Batterham P."/>
            <person name="Batzoglou S."/>
            <person name="Begun D."/>
            <person name="Bhutkar A."/>
            <person name="Blanco E."/>
            <person name="Bosak S.A."/>
            <person name="Bradley R.K."/>
            <person name="Brand A.D."/>
            <person name="Brent M.R."/>
            <person name="Brooks A.N."/>
            <person name="Brown R.H."/>
            <person name="Butlin R.K."/>
            <person name="Caggese C."/>
            <person name="Calvi B.R."/>
            <person name="Bernardo de Carvalho A."/>
            <person name="Caspi A."/>
            <person name="Castrezana S."/>
            <person name="Celniker S.E."/>
            <person name="Chang J.L."/>
            <person name="Chapple C."/>
            <person name="Chatterji S."/>
            <person name="Chinwalla A."/>
            <person name="Civetta A."/>
            <person name="Clifton S.W."/>
            <person name="Comeron J.M."/>
            <person name="Costello J.C."/>
            <person name="Coyne J.A."/>
            <person name="Daub J."/>
            <person name="David R.G."/>
            <person name="Delcher A.L."/>
            <person name="Delehaunty K."/>
            <person name="Do C.B."/>
            <person name="Ebling H."/>
            <person name="Edwards K."/>
            <person name="Eickbush T."/>
            <person name="Evans J.D."/>
            <person name="Filipski A."/>
            <person name="Findeiss S."/>
            <person name="Freyhult E."/>
            <person name="Fulton L."/>
            <person name="Fulton R."/>
            <person name="Garcia A.C."/>
            <person name="Gardiner A."/>
            <person name="Garfield D.A."/>
            <person name="Garvin B.E."/>
            <person name="Gibson G."/>
            <person name="Gilbert D."/>
            <person name="Gnerre S."/>
            <person name="Godfrey J."/>
            <person name="Good R."/>
            <person name="Gotea V."/>
            <person name="Gravely B."/>
            <person name="Greenberg A.J."/>
            <person name="Griffiths-Jones S."/>
            <person name="Gross S."/>
            <person name="Guigo R."/>
            <person name="Gustafson E.A."/>
            <person name="Haerty W."/>
            <person name="Hahn M.W."/>
            <person name="Halligan D.L."/>
            <person name="Halpern A.L."/>
            <person name="Halter G.M."/>
            <person name="Han M.V."/>
            <person name="Heger A."/>
            <person name="Hillier L."/>
            <person name="Hinrichs A.S."/>
            <person name="Holmes I."/>
            <person name="Hoskins R.A."/>
            <person name="Hubisz M.J."/>
            <person name="Hultmark D."/>
            <person name="Huntley M.A."/>
            <person name="Jaffe D.B."/>
            <person name="Jagadeeshan S."/>
            <person name="Jeck W.R."/>
            <person name="Johnson J."/>
            <person name="Jones C.D."/>
            <person name="Jordan W.C."/>
            <person name="Karpen G.H."/>
            <person name="Kataoka E."/>
            <person name="Keightley P.D."/>
            <person name="Kheradpour P."/>
            <person name="Kirkness E.F."/>
            <person name="Koerich L.B."/>
            <person name="Kristiansen K."/>
            <person name="Kudrna D."/>
            <person name="Kulathinal R.J."/>
            <person name="Kumar S."/>
            <person name="Kwok R."/>
            <person name="Lander E."/>
            <person name="Langley C.H."/>
            <person name="Lapoint R."/>
            <person name="Lazzaro B.P."/>
            <person name="Lee S.J."/>
            <person name="Levesque L."/>
            <person name="Li R."/>
            <person name="Lin C.F."/>
            <person name="Lin M.F."/>
            <person name="Lindblad-Toh K."/>
            <person name="Llopart A."/>
            <person name="Long M."/>
            <person name="Low L."/>
            <person name="Lozovsky E."/>
            <person name="Lu J."/>
            <person name="Luo M."/>
            <person name="Machado C.A."/>
            <person name="Makalowski W."/>
            <person name="Marzo M."/>
            <person name="Matsuda M."/>
            <person name="Matzkin L."/>
            <person name="McAllister B."/>
            <person name="McBride C.S."/>
            <person name="McKernan B."/>
            <person name="McKernan K."/>
            <person name="Mendez-Lago M."/>
            <person name="Minx P."/>
            <person name="Mollenhauer M.U."/>
            <person name="Montooth K."/>
            <person name="Mount S.M."/>
            <person name="Mu X."/>
            <person name="Myers E."/>
            <person name="Negre B."/>
            <person name="Newfeld S."/>
            <person name="Nielsen R."/>
            <person name="Noor M.A."/>
            <person name="O'Grady P."/>
            <person name="Pachter L."/>
            <person name="Papaceit M."/>
            <person name="Parisi M.J."/>
            <person name="Parisi M."/>
            <person name="Parts L."/>
            <person name="Pedersen J.S."/>
            <person name="Pesole G."/>
            <person name="Phillippy A.M."/>
            <person name="Ponting C.P."/>
            <person name="Pop M."/>
            <person name="Porcelli D."/>
            <person name="Powell J.R."/>
            <person name="Prohaska S."/>
            <person name="Pruitt K."/>
            <person name="Puig M."/>
            <person name="Quesneville H."/>
            <person name="Ram K.R."/>
            <person name="Rand D."/>
            <person name="Rasmussen M.D."/>
            <person name="Reed L.K."/>
            <person name="Reenan R."/>
            <person name="Reily A."/>
            <person name="Remington K.A."/>
            <person name="Rieger T.T."/>
            <person name="Ritchie M.G."/>
            <person name="Robin C."/>
            <person name="Rogers Y.H."/>
            <person name="Rohde C."/>
            <person name="Rozas J."/>
            <person name="Rubenfield M.J."/>
            <person name="Ruiz A."/>
            <person name="Russo S."/>
            <person name="Salzberg S.L."/>
            <person name="Sanchez-Gracia A."/>
            <person name="Saranga D.J."/>
            <person name="Sato H."/>
            <person name="Schaeffer S.W."/>
            <person name="Schatz M.C."/>
            <person name="Schlenke T."/>
            <person name="Schwartz R."/>
            <person name="Segarra C."/>
            <person name="Singh R.S."/>
            <person name="Sirot L."/>
            <person name="Sirota M."/>
            <person name="Sisneros N.B."/>
            <person name="Smith C.D."/>
            <person name="Smith T.F."/>
            <person name="Spieth J."/>
            <person name="Stage D.E."/>
            <person name="Stark A."/>
            <person name="Stephan W."/>
            <person name="Strausberg R.L."/>
            <person name="Strempel S."/>
            <person name="Sturgill D."/>
            <person name="Sutton G."/>
            <person name="Sutton G.G."/>
            <person name="Tao W."/>
            <person name="Teichmann S."/>
            <person name="Tobari Y.N."/>
            <person name="Tomimura Y."/>
            <person name="Tsolas J.M."/>
            <person name="Valente V.L."/>
            <person name="Venter E."/>
            <person name="Venter J.C."/>
            <person name="Vicario S."/>
            <person name="Vieira F.G."/>
            <person name="Vilella A.J."/>
            <person name="Villasante A."/>
            <person name="Walenz B."/>
            <person name="Wang J."/>
            <person name="Wasserman M."/>
            <person name="Watts T."/>
            <person name="Wilson D."/>
            <person name="Wilson R.K."/>
            <person name="Wing R.A."/>
            <person name="Wolfner M.F."/>
            <person name="Wong A."/>
            <person name="Wong G.K."/>
            <person name="Wu C.I."/>
            <person name="Wu G."/>
            <person name="Yamamoto D."/>
            <person name="Yang H.P."/>
            <person name="Yang S.P."/>
            <person name="Yorke J.A."/>
            <person name="Yoshida K."/>
            <person name="Zdobnov E."/>
            <person name="Zhang P."/>
            <person name="Zhang Y."/>
            <person name="Zimin A.V."/>
            <person name="Baldwin J."/>
            <person name="Abdouelleil A."/>
            <person name="Abdulkadir J."/>
            <person name="Abebe A."/>
            <person name="Abera B."/>
            <person name="Abreu J."/>
            <person name="Acer S.C."/>
            <person name="Aftuck L."/>
            <person name="Alexander A."/>
            <person name="An P."/>
            <person name="Anderson E."/>
            <person name="Anderson S."/>
            <person name="Arachi H."/>
            <person name="Azer M."/>
            <person name="Bachantsang P."/>
            <person name="Barry A."/>
            <person name="Bayul T."/>
            <person name="Berlin A."/>
            <person name="Bessette D."/>
            <person name="Bloom T."/>
            <person name="Blye J."/>
            <person name="Boguslavskiy L."/>
            <person name="Bonnet C."/>
            <person name="Boukhgalter B."/>
            <person name="Bourzgui I."/>
            <person name="Brown A."/>
            <person name="Cahill P."/>
            <person name="Channer S."/>
            <person name="Cheshatsang Y."/>
            <person name="Chuda L."/>
            <person name="Citroen M."/>
            <person name="Collymore A."/>
            <person name="Cooke P."/>
            <person name="Costello M."/>
            <person name="D'Aco K."/>
            <person name="Daza R."/>
            <person name="De Haan G."/>
            <person name="DeGray S."/>
            <person name="DeMaso C."/>
            <person name="Dhargay N."/>
            <person name="Dooley K."/>
            <person name="Dooley E."/>
            <person name="Doricent M."/>
            <person name="Dorje P."/>
            <person name="Dorjee K."/>
            <person name="Dupes A."/>
            <person name="Elong R."/>
            <person name="Falk J."/>
            <person name="Farina A."/>
            <person name="Faro S."/>
            <person name="Ferguson D."/>
            <person name="Fisher S."/>
            <person name="Foley C.D."/>
            <person name="Franke A."/>
            <person name="Friedrich D."/>
            <person name="Gadbois L."/>
            <person name="Gearin G."/>
            <person name="Gearin C.R."/>
            <person name="Giannoukos G."/>
            <person name="Goode T."/>
            <person name="Graham J."/>
            <person name="Grandbois E."/>
            <person name="Grewal S."/>
            <person name="Gyaltsen K."/>
            <person name="Hafez N."/>
            <person name="Hagos B."/>
            <person name="Hall J."/>
            <person name="Henson C."/>
            <person name="Hollinger A."/>
            <person name="Honan T."/>
            <person name="Huard M.D."/>
            <person name="Hughes L."/>
            <person name="Hurhula B."/>
            <person name="Husby M.E."/>
            <person name="Kamat A."/>
            <person name="Kanga B."/>
            <person name="Kashin S."/>
            <person name="Khazanovich D."/>
            <person name="Kisner P."/>
            <person name="Lance K."/>
            <person name="Lara M."/>
            <person name="Lee W."/>
            <person name="Lennon N."/>
            <person name="Letendre F."/>
            <person name="LeVine R."/>
            <person name="Lipovsky A."/>
            <person name="Liu X."/>
            <person name="Liu J."/>
            <person name="Liu S."/>
            <person name="Lokyitsang T."/>
            <person name="Lokyitsang Y."/>
            <person name="Lubonja R."/>
            <person name="Lui A."/>
            <person name="MacDonald P."/>
            <person name="Magnisalis V."/>
            <person name="Maru K."/>
            <person name="Matthews C."/>
            <person name="McCusker W."/>
            <person name="McDonough S."/>
            <person name="Mehta T."/>
            <person name="Meldrim J."/>
            <person name="Meneus L."/>
            <person name="Mihai O."/>
            <person name="Mihalev A."/>
            <person name="Mihova T."/>
            <person name="Mittelman R."/>
            <person name="Mlenga V."/>
            <person name="Montmayeur A."/>
            <person name="Mulrain L."/>
            <person name="Navidi A."/>
            <person name="Naylor J."/>
            <person name="Negash T."/>
            <person name="Nguyen T."/>
            <person name="Nguyen N."/>
            <person name="Nicol R."/>
            <person name="Norbu C."/>
            <person name="Norbu N."/>
            <person name="Novod N."/>
            <person name="O'Neill B."/>
            <person name="Osman S."/>
            <person name="Markiewicz E."/>
            <person name="Oyono O.L."/>
            <person name="Patti C."/>
            <person name="Phunkhang P."/>
            <person name="Pierre F."/>
            <person name="Priest M."/>
            <person name="Raghuraman S."/>
            <person name="Rege F."/>
            <person name="Reyes R."/>
            <person name="Rise C."/>
            <person name="Rogov P."/>
            <person name="Ross K."/>
            <person name="Ryan E."/>
            <person name="Settipalli S."/>
            <person name="Shea T."/>
            <person name="Sherpa N."/>
            <person name="Shi L."/>
            <person name="Shih D."/>
            <person name="Sparrow T."/>
            <person name="Spaulding J."/>
            <person name="Stalker J."/>
            <person name="Stange-Thomann N."/>
            <person name="Stavropoulos S."/>
            <person name="Stone C."/>
            <person name="Strader C."/>
            <person name="Tesfaye S."/>
            <person name="Thomson T."/>
            <person name="Thoulutsang Y."/>
            <person name="Thoulutsang D."/>
            <person name="Topham K."/>
            <person name="Topping I."/>
            <person name="Tsamla T."/>
            <person name="Vassiliev H."/>
            <person name="Vo A."/>
            <person name="Wangchuk T."/>
            <person name="Wangdi T."/>
            <person name="Weiand M."/>
            <person name="Wilkinson J."/>
            <person name="Wilson A."/>
            <person name="Yadav S."/>
            <person name="Young G."/>
            <person name="Yu Q."/>
            <person name="Zembek L."/>
            <person name="Zhong D."/>
            <person name="Zimmer A."/>
            <person name="Zwirko Z."/>
            <person name="Jaffe D.B."/>
            <person name="Alvarez P."/>
            <person name="Brockman W."/>
            <person name="Butler J."/>
            <person name="Chin C."/>
            <person name="Gnerre S."/>
            <person name="Grabherr M."/>
            <person name="Kleber M."/>
            <person name="Mauceli E."/>
            <person name="MacCallum I."/>
        </authorList>
    </citation>
    <scope>NUCLEOTIDE SEQUENCE [LARGE SCALE GENOMIC DNA]</scope>
    <source>
        <strain evidence="3">Tucson 15010-1051.87</strain>
    </source>
</reference>